<keyword evidence="2" id="KW-0677">Repeat</keyword>
<keyword evidence="4" id="KW-0067">ATP-binding</keyword>
<dbReference type="InterPro" id="IPR027417">
    <property type="entry name" value="P-loop_NTPase"/>
</dbReference>
<dbReference type="InterPro" id="IPR003593">
    <property type="entry name" value="AAA+_ATPase"/>
</dbReference>
<dbReference type="PROSITE" id="PS00211">
    <property type="entry name" value="ABC_TRANSPORTER_1"/>
    <property type="match status" value="1"/>
</dbReference>
<sequence>MPSVTLSRLSYSGPDGQTLFSNLDLSFGSGRTGLVGRNGVGKTTLLRLITGDLTPATGTISVAGRLGGLRQQVQPGPDETVADLFGARHALALLEQAVAGQADADTLAEADWTLEARLETALQILGLDVRPDARLSTLSGGQRTRAALAALVFDAPDLILLDEPTNNLDTDGRAAVAQMLADWRGAAIVISHDRELLEIMDAIVELTGLGATTYGGNWSHYRERKALELASAQHDLNVAERQVRDAAKAAQEARERQDKRDAGGRRKAAKGDMPKILLGGMKRRAEATAGGLDRLAEKQTDAAQMQAAEARTRIEVLTPFAVKLKPSGLPAGKVVLRAQDLSGGYDPERPIITDFSMDMIGPERVAITGPNGVGKTTLLKLLTGEIAPVSGSVQIGGPMVLLDQQVGLLDRRESIVDNFRRLNPDSTVNDCRSVLAAFKFRNDAALQTVGTLSGGEMLRAGLACVLGGAKPPMLVVLDEPTNHLDIEAVEVVEAGLRAFDGALLVISHDRAFLENVGVTREVGLG</sequence>
<evidence type="ECO:0000256" key="2">
    <source>
        <dbReference type="ARBA" id="ARBA00022737"/>
    </source>
</evidence>
<dbReference type="GO" id="GO:0005524">
    <property type="term" value="F:ATP binding"/>
    <property type="evidence" value="ECO:0007669"/>
    <property type="project" value="UniProtKB-KW"/>
</dbReference>
<dbReference type="Pfam" id="PF00005">
    <property type="entry name" value="ABC_tran"/>
    <property type="match status" value="2"/>
</dbReference>
<dbReference type="InterPro" id="IPR003439">
    <property type="entry name" value="ABC_transporter-like_ATP-bd"/>
</dbReference>
<dbReference type="PROSITE" id="PS50893">
    <property type="entry name" value="ABC_TRANSPORTER_2"/>
    <property type="match status" value="1"/>
</dbReference>
<comment type="similarity">
    <text evidence="1">Belongs to the ABC transporter superfamily.</text>
</comment>
<dbReference type="RefSeq" id="WP_086470084.1">
    <property type="nucleotide sequence ID" value="NZ_FXWK01000001.1"/>
</dbReference>
<dbReference type="OrthoDB" id="9808609at2"/>
<dbReference type="SUPFAM" id="SSF52540">
    <property type="entry name" value="P-loop containing nucleoside triphosphate hydrolases"/>
    <property type="match status" value="2"/>
</dbReference>
<dbReference type="Proteomes" id="UP000194474">
    <property type="component" value="Unassembled WGS sequence"/>
</dbReference>
<evidence type="ECO:0000256" key="3">
    <source>
        <dbReference type="ARBA" id="ARBA00022741"/>
    </source>
</evidence>
<name>A0A1Y6F5U4_9HYPH</name>
<feature type="region of interest" description="Disordered" evidence="5">
    <location>
        <begin position="242"/>
        <end position="269"/>
    </location>
</feature>
<dbReference type="SMART" id="SM00382">
    <property type="entry name" value="AAA"/>
    <property type="match status" value="2"/>
</dbReference>
<dbReference type="Gene3D" id="3.40.50.300">
    <property type="entry name" value="P-loop containing nucleotide triphosphate hydrolases"/>
    <property type="match status" value="2"/>
</dbReference>
<accession>A0A1Y6F5U4</accession>
<protein>
    <submittedName>
        <fullName evidence="7">ATPase components of ABC transporters with duplicated ATPase domains</fullName>
    </submittedName>
</protein>
<proteinExistence type="inferred from homology"/>
<organism evidence="7 8">
    <name type="scientific">Devosia lucknowensis</name>
    <dbReference type="NCBI Taxonomy" id="1096929"/>
    <lineage>
        <taxon>Bacteria</taxon>
        <taxon>Pseudomonadati</taxon>
        <taxon>Pseudomonadota</taxon>
        <taxon>Alphaproteobacteria</taxon>
        <taxon>Hyphomicrobiales</taxon>
        <taxon>Devosiaceae</taxon>
        <taxon>Devosia</taxon>
    </lineage>
</organism>
<dbReference type="CDD" id="cd03221">
    <property type="entry name" value="ABCF_EF-3"/>
    <property type="match status" value="2"/>
</dbReference>
<dbReference type="PANTHER" id="PTHR19211:SF6">
    <property type="entry name" value="BLL7188 PROTEIN"/>
    <property type="match status" value="1"/>
</dbReference>
<evidence type="ECO:0000313" key="7">
    <source>
        <dbReference type="EMBL" id="SMQ70147.1"/>
    </source>
</evidence>
<dbReference type="PANTHER" id="PTHR19211">
    <property type="entry name" value="ATP-BINDING TRANSPORT PROTEIN-RELATED"/>
    <property type="match status" value="1"/>
</dbReference>
<dbReference type="FunFam" id="3.40.50.300:FF:001320">
    <property type="entry name" value="Heme ABC transporter ATP-binding protein"/>
    <property type="match status" value="1"/>
</dbReference>
<evidence type="ECO:0000256" key="4">
    <source>
        <dbReference type="ARBA" id="ARBA00022840"/>
    </source>
</evidence>
<evidence type="ECO:0000259" key="6">
    <source>
        <dbReference type="PROSITE" id="PS50893"/>
    </source>
</evidence>
<gene>
    <name evidence="7" type="ORF">SAMN06295905_1797</name>
</gene>
<dbReference type="EMBL" id="FXWK01000001">
    <property type="protein sequence ID" value="SMQ70147.1"/>
    <property type="molecule type" value="Genomic_DNA"/>
</dbReference>
<evidence type="ECO:0000256" key="5">
    <source>
        <dbReference type="SAM" id="MobiDB-lite"/>
    </source>
</evidence>
<dbReference type="AlphaFoldDB" id="A0A1Y6F5U4"/>
<dbReference type="InterPro" id="IPR050611">
    <property type="entry name" value="ABCF"/>
</dbReference>
<feature type="domain" description="ABC transporter" evidence="6">
    <location>
        <begin position="4"/>
        <end position="234"/>
    </location>
</feature>
<evidence type="ECO:0000313" key="8">
    <source>
        <dbReference type="Proteomes" id="UP000194474"/>
    </source>
</evidence>
<keyword evidence="3" id="KW-0547">Nucleotide-binding</keyword>
<dbReference type="GO" id="GO:0016887">
    <property type="term" value="F:ATP hydrolysis activity"/>
    <property type="evidence" value="ECO:0007669"/>
    <property type="project" value="InterPro"/>
</dbReference>
<reference evidence="8" key="1">
    <citation type="submission" date="2017-04" db="EMBL/GenBank/DDBJ databases">
        <authorList>
            <person name="Varghese N."/>
            <person name="Submissions S."/>
        </authorList>
    </citation>
    <scope>NUCLEOTIDE SEQUENCE [LARGE SCALE GENOMIC DNA]</scope>
</reference>
<evidence type="ECO:0000256" key="1">
    <source>
        <dbReference type="ARBA" id="ARBA00005417"/>
    </source>
</evidence>
<keyword evidence="8" id="KW-1185">Reference proteome</keyword>
<dbReference type="InterPro" id="IPR017871">
    <property type="entry name" value="ABC_transporter-like_CS"/>
</dbReference>